<dbReference type="RefSeq" id="WP_006825905.1">
    <property type="nucleotide sequence ID" value="NZ_AOIL01000038.1"/>
</dbReference>
<dbReference type="SUPFAM" id="SSF88723">
    <property type="entry name" value="PIN domain-like"/>
    <property type="match status" value="1"/>
</dbReference>
<keyword evidence="5" id="KW-0460">Magnesium</keyword>
<comment type="caution">
    <text evidence="7">The sequence shown here is derived from an EMBL/GenBank/DDBJ whole genome shotgun (WGS) entry which is preliminary data.</text>
</comment>
<dbReference type="InterPro" id="IPR029060">
    <property type="entry name" value="PIN-like_dom_sf"/>
</dbReference>
<comment type="similarity">
    <text evidence="5">Belongs to the PINc/VapC protein family.</text>
</comment>
<dbReference type="STRING" id="1230458.C484_10761"/>
<evidence type="ECO:0000313" key="8">
    <source>
        <dbReference type="Proteomes" id="UP000011648"/>
    </source>
</evidence>
<dbReference type="InterPro" id="IPR002716">
    <property type="entry name" value="PIN_dom"/>
</dbReference>
<dbReference type="GO" id="GO:0016787">
    <property type="term" value="F:hydrolase activity"/>
    <property type="evidence" value="ECO:0007669"/>
    <property type="project" value="UniProtKB-KW"/>
</dbReference>
<dbReference type="Pfam" id="PF01850">
    <property type="entry name" value="PIN"/>
    <property type="match status" value="1"/>
</dbReference>
<keyword evidence="4 5" id="KW-0378">Hydrolase</keyword>
<evidence type="ECO:0000256" key="2">
    <source>
        <dbReference type="ARBA" id="ARBA00022722"/>
    </source>
</evidence>
<evidence type="ECO:0000313" key="7">
    <source>
        <dbReference type="EMBL" id="ELY91383.1"/>
    </source>
</evidence>
<accession>M0A1Z8</accession>
<comment type="cofactor">
    <cofactor evidence="5">
        <name>Mg(2+)</name>
        <dbReference type="ChEBI" id="CHEBI:18420"/>
    </cofactor>
</comment>
<dbReference type="GO" id="GO:0000287">
    <property type="term" value="F:magnesium ion binding"/>
    <property type="evidence" value="ECO:0007669"/>
    <property type="project" value="UniProtKB-UniRule"/>
</dbReference>
<dbReference type="AlphaFoldDB" id="M0A1Z8"/>
<dbReference type="OrthoDB" id="147588at2157"/>
<keyword evidence="2 5" id="KW-0540">Nuclease</keyword>
<name>M0A1Z8_9EURY</name>
<dbReference type="PATRIC" id="fig|1230458.4.peg.2159"/>
<gene>
    <name evidence="5" type="primary">vapC</name>
    <name evidence="7" type="ORF">C484_10761</name>
</gene>
<feature type="binding site" evidence="5">
    <location>
        <position position="95"/>
    </location>
    <ligand>
        <name>Mg(2+)</name>
        <dbReference type="ChEBI" id="CHEBI:18420"/>
    </ligand>
</feature>
<evidence type="ECO:0000256" key="3">
    <source>
        <dbReference type="ARBA" id="ARBA00022723"/>
    </source>
</evidence>
<dbReference type="InterPro" id="IPR022907">
    <property type="entry name" value="VapC_family"/>
</dbReference>
<keyword evidence="8" id="KW-1185">Reference proteome</keyword>
<dbReference type="EMBL" id="AOIL01000038">
    <property type="protein sequence ID" value="ELY91383.1"/>
    <property type="molecule type" value="Genomic_DNA"/>
</dbReference>
<keyword evidence="5" id="KW-0800">Toxin</keyword>
<dbReference type="GO" id="GO:0004540">
    <property type="term" value="F:RNA nuclease activity"/>
    <property type="evidence" value="ECO:0007669"/>
    <property type="project" value="InterPro"/>
</dbReference>
<protein>
    <recommendedName>
        <fullName evidence="5">Ribonuclease VapC</fullName>
        <shortName evidence="5">RNase VapC</shortName>
        <ecNumber evidence="5">3.1.-.-</ecNumber>
    </recommendedName>
    <alternativeName>
        <fullName evidence="5">Putative toxin VapC</fullName>
    </alternativeName>
</protein>
<sequence>MKVLDATFLVDYLEDVDVATAYLEEHSTERFVIPAPAFAEVLVGEGNGPDKSDIAGACEALSWAEVYPVDQRTAVTAGEIADEVGTQGPYLTGMDGAIAAVGRELDAPVVSADRDLTHPETQKVVDVEEY</sequence>
<keyword evidence="3 5" id="KW-0479">Metal-binding</keyword>
<evidence type="ECO:0000256" key="1">
    <source>
        <dbReference type="ARBA" id="ARBA00022649"/>
    </source>
</evidence>
<reference evidence="7 8" key="1">
    <citation type="journal article" date="2014" name="PLoS Genet.">
        <title>Phylogenetically driven sequencing of extremely halophilic archaea reveals strategies for static and dynamic osmo-response.</title>
        <authorList>
            <person name="Becker E.A."/>
            <person name="Seitzer P.M."/>
            <person name="Tritt A."/>
            <person name="Larsen D."/>
            <person name="Krusor M."/>
            <person name="Yao A.I."/>
            <person name="Wu D."/>
            <person name="Madern D."/>
            <person name="Eisen J.A."/>
            <person name="Darling A.E."/>
            <person name="Facciotti M.T."/>
        </authorList>
    </citation>
    <scope>NUCLEOTIDE SEQUENCE [LARGE SCALE GENOMIC DNA]</scope>
    <source>
        <strain evidence="7 8">DSM 12281</strain>
    </source>
</reference>
<comment type="function">
    <text evidence="5">Toxic component of a toxin-antitoxin (TA) system. An RNase.</text>
</comment>
<dbReference type="EC" id="3.1.-.-" evidence="5"/>
<dbReference type="GO" id="GO:0090729">
    <property type="term" value="F:toxin activity"/>
    <property type="evidence" value="ECO:0007669"/>
    <property type="project" value="UniProtKB-KW"/>
</dbReference>
<feature type="domain" description="PIN" evidence="6">
    <location>
        <begin position="3"/>
        <end position="117"/>
    </location>
</feature>
<evidence type="ECO:0000256" key="5">
    <source>
        <dbReference type="HAMAP-Rule" id="MF_00265"/>
    </source>
</evidence>
<dbReference type="Gene3D" id="3.40.50.1010">
    <property type="entry name" value="5'-nuclease"/>
    <property type="match status" value="1"/>
</dbReference>
<keyword evidence="1 5" id="KW-1277">Toxin-antitoxin system</keyword>
<organism evidence="7 8">
    <name type="scientific">Natrialba taiwanensis DSM 12281</name>
    <dbReference type="NCBI Taxonomy" id="1230458"/>
    <lineage>
        <taxon>Archaea</taxon>
        <taxon>Methanobacteriati</taxon>
        <taxon>Methanobacteriota</taxon>
        <taxon>Stenosarchaea group</taxon>
        <taxon>Halobacteria</taxon>
        <taxon>Halobacteriales</taxon>
        <taxon>Natrialbaceae</taxon>
        <taxon>Natrialba</taxon>
    </lineage>
</organism>
<proteinExistence type="inferred from homology"/>
<dbReference type="HAMAP" id="MF_00265">
    <property type="entry name" value="VapC_Nob1"/>
    <property type="match status" value="1"/>
</dbReference>
<dbReference type="Proteomes" id="UP000011648">
    <property type="component" value="Unassembled WGS sequence"/>
</dbReference>
<evidence type="ECO:0000256" key="4">
    <source>
        <dbReference type="ARBA" id="ARBA00022801"/>
    </source>
</evidence>
<feature type="binding site" evidence="5">
    <location>
        <position position="5"/>
    </location>
    <ligand>
        <name>Mg(2+)</name>
        <dbReference type="ChEBI" id="CHEBI:18420"/>
    </ligand>
</feature>
<evidence type="ECO:0000259" key="6">
    <source>
        <dbReference type="Pfam" id="PF01850"/>
    </source>
</evidence>